<evidence type="ECO:0000313" key="3">
    <source>
        <dbReference type="EMBL" id="UZK53053.1"/>
    </source>
</evidence>
<dbReference type="SUPFAM" id="SSF46785">
    <property type="entry name" value="Winged helix' DNA-binding domain"/>
    <property type="match status" value="1"/>
</dbReference>
<name>A0ABY6PLG9_9ACTN</name>
<dbReference type="PANTHER" id="PTHR18964:SF149">
    <property type="entry name" value="BIFUNCTIONAL UDP-N-ACETYLGLUCOSAMINE 2-EPIMERASE_N-ACETYLMANNOSAMINE KINASE"/>
    <property type="match status" value="1"/>
</dbReference>
<gene>
    <name evidence="3" type="ORF">NEH16_01975</name>
</gene>
<organism evidence="3 4">
    <name type="scientific">Streptomyces drozdowiczii</name>
    <dbReference type="NCBI Taxonomy" id="202862"/>
    <lineage>
        <taxon>Bacteria</taxon>
        <taxon>Bacillati</taxon>
        <taxon>Actinomycetota</taxon>
        <taxon>Actinomycetes</taxon>
        <taxon>Kitasatosporales</taxon>
        <taxon>Streptomycetaceae</taxon>
        <taxon>Streptomyces</taxon>
    </lineage>
</organism>
<evidence type="ECO:0000313" key="4">
    <source>
        <dbReference type="Proteomes" id="UP001164963"/>
    </source>
</evidence>
<keyword evidence="4" id="KW-1185">Reference proteome</keyword>
<dbReference type="SUPFAM" id="SSF53067">
    <property type="entry name" value="Actin-like ATPase domain"/>
    <property type="match status" value="2"/>
</dbReference>
<dbReference type="EMBL" id="CP098740">
    <property type="protein sequence ID" value="UZK53053.1"/>
    <property type="molecule type" value="Genomic_DNA"/>
</dbReference>
<dbReference type="InterPro" id="IPR043129">
    <property type="entry name" value="ATPase_NBD"/>
</dbReference>
<protein>
    <submittedName>
        <fullName evidence="3">ROK family protein</fullName>
    </submittedName>
</protein>
<accession>A0ABY6PLG9</accession>
<feature type="region of interest" description="Disordered" evidence="2">
    <location>
        <begin position="376"/>
        <end position="405"/>
    </location>
</feature>
<sequence>MPDPESSPAPARRKPSSKEMVLRLVSHHGSVTRAQLMALSGLPRTTVYDAVAALVDSGAITTAPRDEDGRGRGRPVERLTLNPGRGQFVGIEFTRRSTRVALANDACQLMGVRSAEEPSTAGRRERVLTAHRLAAALAGGSLVPGAVKGVGVGIGGPDPGVEVAHLVRERFAAPVRVERGPRLAALGEATWGAAAGEPDLLSVSLSREVGGGLIQSGALVRGPYATAGELGHVNVERERGRPCHCGGHGCLDTVASSRAVLDRYHARGGLAAGIADLAAAARDDDEAARRVLAETGRAVGGVLAALANTFAPAVIVVGGELTRTGAALMDPLKQELNELVVPAVRAHLSLRAATLGTTATACGAVALVAGATGARTASRSVDAPAPDDLASGAATTARSGNTGRP</sequence>
<evidence type="ECO:0000256" key="1">
    <source>
        <dbReference type="ARBA" id="ARBA00006479"/>
    </source>
</evidence>
<feature type="compositionally biased region" description="Polar residues" evidence="2">
    <location>
        <begin position="393"/>
        <end position="405"/>
    </location>
</feature>
<dbReference type="Pfam" id="PF00480">
    <property type="entry name" value="ROK"/>
    <property type="match status" value="1"/>
</dbReference>
<evidence type="ECO:0000256" key="2">
    <source>
        <dbReference type="SAM" id="MobiDB-lite"/>
    </source>
</evidence>
<proteinExistence type="inferred from homology"/>
<dbReference type="InterPro" id="IPR000600">
    <property type="entry name" value="ROK"/>
</dbReference>
<comment type="similarity">
    <text evidence="1">Belongs to the ROK (NagC/XylR) family.</text>
</comment>
<dbReference type="InterPro" id="IPR036390">
    <property type="entry name" value="WH_DNA-bd_sf"/>
</dbReference>
<dbReference type="RefSeq" id="WP_265538697.1">
    <property type="nucleotide sequence ID" value="NZ_CP098740.1"/>
</dbReference>
<dbReference type="PANTHER" id="PTHR18964">
    <property type="entry name" value="ROK (REPRESSOR, ORF, KINASE) FAMILY"/>
    <property type="match status" value="1"/>
</dbReference>
<reference evidence="3" key="1">
    <citation type="journal article" date="2022" name="Front. Microbiol.">
        <title>Mirubactin C rescues the lethal effect of cell wall biosynthesis mutations in Bacillus subtilis.</title>
        <authorList>
            <person name="Kepplinger B."/>
            <person name="Wen X."/>
            <person name="Tyler A.R."/>
            <person name="Kim B.Y."/>
            <person name="Brown J."/>
            <person name="Banks P."/>
            <person name="Dashti Y."/>
            <person name="Mackenzie E.S."/>
            <person name="Wills C."/>
            <person name="Kawai Y."/>
            <person name="Waldron K.J."/>
            <person name="Allenby N.E.E."/>
            <person name="Wu L.J."/>
            <person name="Hall M.J."/>
            <person name="Errington J."/>
        </authorList>
    </citation>
    <scope>NUCLEOTIDE SEQUENCE</scope>
    <source>
        <strain evidence="3">MDA8-470</strain>
    </source>
</reference>
<dbReference type="InterPro" id="IPR036388">
    <property type="entry name" value="WH-like_DNA-bd_sf"/>
</dbReference>
<dbReference type="Gene3D" id="1.10.10.10">
    <property type="entry name" value="Winged helix-like DNA-binding domain superfamily/Winged helix DNA-binding domain"/>
    <property type="match status" value="1"/>
</dbReference>
<dbReference type="Proteomes" id="UP001164963">
    <property type="component" value="Chromosome"/>
</dbReference>
<dbReference type="Gene3D" id="3.30.420.40">
    <property type="match status" value="2"/>
</dbReference>